<dbReference type="InterPro" id="IPR002695">
    <property type="entry name" value="PurH-like"/>
</dbReference>
<dbReference type="AlphaFoldDB" id="X0VYU8"/>
<dbReference type="GO" id="GO:0006189">
    <property type="term" value="P:'de novo' IMP biosynthetic process"/>
    <property type="evidence" value="ECO:0007669"/>
    <property type="project" value="TreeGrafter"/>
</dbReference>
<evidence type="ECO:0008006" key="2">
    <source>
        <dbReference type="Google" id="ProtNLM"/>
    </source>
</evidence>
<organism evidence="1">
    <name type="scientific">marine sediment metagenome</name>
    <dbReference type="NCBI Taxonomy" id="412755"/>
    <lineage>
        <taxon>unclassified sequences</taxon>
        <taxon>metagenomes</taxon>
        <taxon>ecological metagenomes</taxon>
    </lineage>
</organism>
<evidence type="ECO:0000313" key="1">
    <source>
        <dbReference type="EMBL" id="GAG16277.1"/>
    </source>
</evidence>
<dbReference type="Pfam" id="PF01808">
    <property type="entry name" value="AICARFT_IMPCHas"/>
    <property type="match status" value="1"/>
</dbReference>
<comment type="caution">
    <text evidence="1">The sequence shown here is derived from an EMBL/GenBank/DDBJ whole genome shotgun (WGS) entry which is preliminary data.</text>
</comment>
<feature type="non-terminal residue" evidence="1">
    <location>
        <position position="1"/>
    </location>
</feature>
<name>X0VYU8_9ZZZZ</name>
<dbReference type="Gene3D" id="3.40.140.20">
    <property type="match status" value="2"/>
</dbReference>
<sequence length="255" mass="27364">KFPQEMTIALKKLQGLTYGENPHQQAAFYREEVIGKGEPGIAGATQISGKPLSYNNILDIDGALRTACDFSAPTIAVIKHTNPCGLASHGDLAEAYRRALAGDPVSAFGGIVASNTKIDLATAQEISKTHFDAIVAPDYDEDALSLLKRKRDLRILSAVVKGAPTTLDFRRVSGGFLAQTSDSTAEDVTLRPVTERQPTPEETRDLLFAWRAVKHVKSNAIVLAKDLALLGMGAGQPSRVDSVEIALKKAGDRSR</sequence>
<dbReference type="SUPFAM" id="SSF53927">
    <property type="entry name" value="Cytidine deaminase-like"/>
    <property type="match status" value="1"/>
</dbReference>
<protein>
    <recommendedName>
        <fullName evidence="2">MGS-like domain-containing protein</fullName>
    </recommendedName>
</protein>
<dbReference type="InterPro" id="IPR024051">
    <property type="entry name" value="AICAR_Tfase_dup_dom_sf"/>
</dbReference>
<feature type="non-terminal residue" evidence="1">
    <location>
        <position position="255"/>
    </location>
</feature>
<dbReference type="PANTHER" id="PTHR11692:SF0">
    <property type="entry name" value="BIFUNCTIONAL PURINE BIOSYNTHESIS PROTEIN ATIC"/>
    <property type="match status" value="1"/>
</dbReference>
<reference evidence="1" key="1">
    <citation type="journal article" date="2014" name="Front. Microbiol.">
        <title>High frequency of phylogenetically diverse reductive dehalogenase-homologous genes in deep subseafloor sedimentary metagenomes.</title>
        <authorList>
            <person name="Kawai M."/>
            <person name="Futagami T."/>
            <person name="Toyoda A."/>
            <person name="Takaki Y."/>
            <person name="Nishi S."/>
            <person name="Hori S."/>
            <person name="Arai W."/>
            <person name="Tsubouchi T."/>
            <person name="Morono Y."/>
            <person name="Uchiyama I."/>
            <person name="Ito T."/>
            <person name="Fujiyama A."/>
            <person name="Inagaki F."/>
            <person name="Takami H."/>
        </authorList>
    </citation>
    <scope>NUCLEOTIDE SEQUENCE</scope>
    <source>
        <strain evidence="1">Expedition CK06-06</strain>
    </source>
</reference>
<proteinExistence type="predicted"/>
<accession>X0VYU8</accession>
<dbReference type="EMBL" id="BARS01039197">
    <property type="protein sequence ID" value="GAG16277.1"/>
    <property type="molecule type" value="Genomic_DNA"/>
</dbReference>
<dbReference type="PANTHER" id="PTHR11692">
    <property type="entry name" value="BIFUNCTIONAL PURINE BIOSYNTHESIS PROTEIN PURH"/>
    <property type="match status" value="1"/>
</dbReference>
<dbReference type="SMART" id="SM00798">
    <property type="entry name" value="AICARFT_IMPCHas"/>
    <property type="match status" value="1"/>
</dbReference>
<dbReference type="InterPro" id="IPR016193">
    <property type="entry name" value="Cytidine_deaminase-like"/>
</dbReference>
<gene>
    <name evidence="1" type="ORF">S01H1_59888</name>
</gene>
<dbReference type="GO" id="GO:0004643">
    <property type="term" value="F:phosphoribosylaminoimidazolecarboxamide formyltransferase activity"/>
    <property type="evidence" value="ECO:0007669"/>
    <property type="project" value="InterPro"/>
</dbReference>
<dbReference type="GO" id="GO:0003937">
    <property type="term" value="F:IMP cyclohydrolase activity"/>
    <property type="evidence" value="ECO:0007669"/>
    <property type="project" value="InterPro"/>
</dbReference>
<dbReference type="GO" id="GO:0005829">
    <property type="term" value="C:cytosol"/>
    <property type="evidence" value="ECO:0007669"/>
    <property type="project" value="TreeGrafter"/>
</dbReference>